<protein>
    <submittedName>
        <fullName evidence="2">NAD dependent epimerase/dehydratase family protein</fullName>
    </submittedName>
</protein>
<dbReference type="SUPFAM" id="SSF51735">
    <property type="entry name" value="NAD(P)-binding Rossmann-fold domains"/>
    <property type="match status" value="1"/>
</dbReference>
<dbReference type="Gene3D" id="3.40.50.720">
    <property type="entry name" value="NAD(P)-binding Rossmann-like Domain"/>
    <property type="match status" value="1"/>
</dbReference>
<proteinExistence type="predicted"/>
<feature type="domain" description="NAD-dependent epimerase/dehydratase" evidence="1">
    <location>
        <begin position="10"/>
        <end position="208"/>
    </location>
</feature>
<reference evidence="2" key="1">
    <citation type="submission" date="2016-10" db="EMBL/GenBank/DDBJ databases">
        <title>Sequence of Gallionella enrichment culture.</title>
        <authorList>
            <person name="Poehlein A."/>
            <person name="Muehling M."/>
            <person name="Daniel R."/>
        </authorList>
    </citation>
    <scope>NUCLEOTIDE SEQUENCE</scope>
</reference>
<dbReference type="AlphaFoldDB" id="A0A1J5QZI8"/>
<dbReference type="InterPro" id="IPR036291">
    <property type="entry name" value="NAD(P)-bd_dom_sf"/>
</dbReference>
<dbReference type="Pfam" id="PF01370">
    <property type="entry name" value="Epimerase"/>
    <property type="match status" value="1"/>
</dbReference>
<comment type="caution">
    <text evidence="2">The sequence shown here is derived from an EMBL/GenBank/DDBJ whole genome shotgun (WGS) entry which is preliminary data.</text>
</comment>
<name>A0A1J5QZI8_9ZZZZ</name>
<evidence type="ECO:0000259" key="1">
    <source>
        <dbReference type="Pfam" id="PF01370"/>
    </source>
</evidence>
<evidence type="ECO:0000313" key="2">
    <source>
        <dbReference type="EMBL" id="OIQ89129.1"/>
    </source>
</evidence>
<dbReference type="InterPro" id="IPR001509">
    <property type="entry name" value="Epimerase_deHydtase"/>
</dbReference>
<gene>
    <name evidence="2" type="ORF">GALL_289940</name>
</gene>
<sequence length="317" mass="34400">MAEDLHVLFGAGQVGTLLAQQLVREGKRVRVAKRAPKGMAPGIEAVAGDALDPAFCLRAVEGARTVYHCMNPPYDTAVWAATLPRLMDNLIAAAARTQARLVVLDNVYMLGRPNGRALNEDSPVQPCSRKGEIRARVAETLFAAHKRGDVLATSGRASDFYGPGAVASFMGDWYWPAALAGKPVRLTVDPDAVHTYHYTPDVAAGLAALGCADDDAYGRPWMLPCEPAPTLRALTQRFSQQLGRDIRLAPLPIWALKAAGVFMPLMRELIEMRYQWDAPFVVDDSRLRARFGLQPTQAEPAAAATVAWARRHYAAGA</sequence>
<accession>A0A1J5QZI8</accession>
<dbReference type="EMBL" id="MLJW01000343">
    <property type="protein sequence ID" value="OIQ89129.1"/>
    <property type="molecule type" value="Genomic_DNA"/>
</dbReference>
<organism evidence="2">
    <name type="scientific">mine drainage metagenome</name>
    <dbReference type="NCBI Taxonomy" id="410659"/>
    <lineage>
        <taxon>unclassified sequences</taxon>
        <taxon>metagenomes</taxon>
        <taxon>ecological metagenomes</taxon>
    </lineage>
</organism>